<keyword evidence="3" id="KW-0472">Membrane</keyword>
<feature type="transmembrane region" description="Helical" evidence="3">
    <location>
        <begin position="240"/>
        <end position="256"/>
    </location>
</feature>
<dbReference type="EMBL" id="CT867987">
    <property type="protein sequence ID" value="CAK56677.1"/>
    <property type="molecule type" value="Genomic_DNA"/>
</dbReference>
<feature type="transmembrane region" description="Helical" evidence="3">
    <location>
        <begin position="112"/>
        <end position="131"/>
    </location>
</feature>
<dbReference type="KEGG" id="ptm:GSPATT00027707001"/>
<feature type="transmembrane region" description="Helical" evidence="3">
    <location>
        <begin position="217"/>
        <end position="234"/>
    </location>
</feature>
<dbReference type="GeneID" id="5009859"/>
<evidence type="ECO:0000256" key="2">
    <source>
        <dbReference type="SAM" id="MobiDB-lite"/>
    </source>
</evidence>
<dbReference type="OrthoDB" id="302428at2759"/>
<organism evidence="4 5">
    <name type="scientific">Paramecium tetraurelia</name>
    <dbReference type="NCBI Taxonomy" id="5888"/>
    <lineage>
        <taxon>Eukaryota</taxon>
        <taxon>Sar</taxon>
        <taxon>Alveolata</taxon>
        <taxon>Ciliophora</taxon>
        <taxon>Intramacronucleata</taxon>
        <taxon>Oligohymenophorea</taxon>
        <taxon>Peniculida</taxon>
        <taxon>Parameciidae</taxon>
        <taxon>Paramecium</taxon>
    </lineage>
</organism>
<reference evidence="4 5" key="1">
    <citation type="journal article" date="2006" name="Nature">
        <title>Global trends of whole-genome duplications revealed by the ciliate Paramecium tetraurelia.</title>
        <authorList>
            <consortium name="Genoscope"/>
            <person name="Aury J.-M."/>
            <person name="Jaillon O."/>
            <person name="Duret L."/>
            <person name="Noel B."/>
            <person name="Jubin C."/>
            <person name="Porcel B.M."/>
            <person name="Segurens B."/>
            <person name="Daubin V."/>
            <person name="Anthouard V."/>
            <person name="Aiach N."/>
            <person name="Arnaiz O."/>
            <person name="Billaut A."/>
            <person name="Beisson J."/>
            <person name="Blanc I."/>
            <person name="Bouhouche K."/>
            <person name="Camara F."/>
            <person name="Duharcourt S."/>
            <person name="Guigo R."/>
            <person name="Gogendeau D."/>
            <person name="Katinka M."/>
            <person name="Keller A.-M."/>
            <person name="Kissmehl R."/>
            <person name="Klotz C."/>
            <person name="Koll F."/>
            <person name="Le Moue A."/>
            <person name="Lepere C."/>
            <person name="Malinsky S."/>
            <person name="Nowacki M."/>
            <person name="Nowak J.K."/>
            <person name="Plattner H."/>
            <person name="Poulain J."/>
            <person name="Ruiz F."/>
            <person name="Serrano V."/>
            <person name="Zagulski M."/>
            <person name="Dessen P."/>
            <person name="Betermier M."/>
            <person name="Weissenbach J."/>
            <person name="Scarpelli C."/>
            <person name="Schachter V."/>
            <person name="Sperling L."/>
            <person name="Meyer E."/>
            <person name="Cohen J."/>
            <person name="Wincker P."/>
        </authorList>
    </citation>
    <scope>NUCLEOTIDE SEQUENCE [LARGE SCALE GENOMIC DNA]</scope>
    <source>
        <strain evidence="4 5">Stock d4-2</strain>
    </source>
</reference>
<feature type="transmembrane region" description="Helical" evidence="3">
    <location>
        <begin position="1321"/>
        <end position="1346"/>
    </location>
</feature>
<evidence type="ECO:0000256" key="1">
    <source>
        <dbReference type="SAM" id="Coils"/>
    </source>
</evidence>
<feature type="transmembrane region" description="Helical" evidence="3">
    <location>
        <begin position="1442"/>
        <end position="1464"/>
    </location>
</feature>
<dbReference type="RefSeq" id="XP_001424075.1">
    <property type="nucleotide sequence ID" value="XM_001424038.1"/>
</dbReference>
<keyword evidence="5" id="KW-1185">Reference proteome</keyword>
<feature type="transmembrane region" description="Helical" evidence="3">
    <location>
        <begin position="76"/>
        <end position="100"/>
    </location>
</feature>
<sequence length="1744" mass="203318">MLQSIEKLFKLICQIIHPPTSQKQSNALHYLFTILNKIQELYLIEDIMQKTGMFTNSLTQFIDYFFVINSLSSTQLGFVMILFFVLHLMLPLLIIKFAIHRDLVTQMITHKFLINYPLILTIPIAYTSFAVFFNESIYTISEENSNRDLSFFFSIMNLLFLIFLTGIHIYFARCETIMDDNNILKLDQSIPKKILENLLLLSIIALKQSNQLQSLRVILLLIKYLLYIISSLKWINEKHFVIIECISSAITVGIVLKLSFFDILLISLLLVSIMLSVQDYVLSFYITTKEQDNFVTIQIIEECLKMGTNSKHAIILKTIANNHLCPRKTKRAESITDCLLRKMANTKEQSNKNRNILIYCQYIADNAPLKGLIKLITVKTEDFYHRSSYSNLCTLLNDRVKQFQQEAQQLNGKKSSNEHTNNLDAESAYTTTNSNDLLFPILSKALTAKIQFWNKLINGYQDIDNLLGETLQTTEKMLKCKLSFEQRFDFENMKLKNGKTTDVLTMRILQIFYSGVYTNSYFAYMLEKQIEDLLKSERFKEEESLDNVQLVENRIIILKTSLVRKRGELIDVNNKQLSQFLNEKDEAIKHIKHCTQLMPKFLTQIHDNLMDNYTSNGYSKLMIHGESSFYELLTGYLEPCNINLYNFYDNEQDFILNMIMTKVQSKNETILFGIDGRILGFTKQFYEEAFKDQTLSSRQTLLVQELLIRMPLIAYYFPSIISQTQELQAQINSSSNYLLNNLKSQWIIPDNHMECLQTSTLILSQFKKKQENSNYRSLKSQTQSRYSQYSQNTQIENYDDKDFSKDLKNLLMINENPIILLHPEYNELITRQISYNNNQNSSLEVHYSLQYKTLKMKKGEFGYFQISIKEYKKWTQSLSQTGAQTNQTTIEIQQSINVVSDNGIKSRSQQMSNVNSEISEKFDEGLKDIKQIQYFNSLQHFKDNNNSANQSKLQSVSNSRLIVQKLGNTDRVYESEQQTAGQISLATNTRRCNSNLFLQSQLTLQPQYVQPKKFDIQILQEVNDIENEMNFIENQEQLKEQQELDRKNLYDQEDQLEVVQSNSQSEKKKSNILEKFQKSQLRKQKDNYGDFQSNPSRTSTSSTSKEALTIVQQLYDNKKLISPLKKISLILVIICCGVLTINVINVNEIENNLLTQIDQINNVRKPLNINYFYFGVLFQQLTQLLHEKNILDLSPFLANRIKEQLVNMYEYGREVMFDHIVDVPILAKALDITTFPCKIVENNERVTLNTTLHEFYSIYFELAEDLYRRNLECTKNCDYSDLYTQGFLRQNIVIMMEFHDKLIDQITKVTLQTQNQVKGDFLQIMLAEMCVVLFFIGIQLKIWLFVDQITKHILFLISRLNEIQAFDQIQKLSTIKYYIDLESNNQWKMTNFSDLMFKYSEKIKVQKAVLISQKETDKINNNYKSTTALYSRIQKTYYINRINVILTFALALTWPLYLMTGYLIHMQNNNDFQPSLEVTLNMVQFRHNMDASAILAGLIKSESLLPNNNLNFINQTYIIELFSYLKDNLSPIINDMATVVLDNANQNNQKSRFDDLLNNDLCISSNSTVLSMCEPGLIQLSYYEQSSLLFNSKDDYSDIIKNGALGFVAGYIKFINQDFNIELTTQQYYPNKSENLQEINTQQFNNYLISYSTDILQVMRMFLILLQLENQSIANQIMSIIKAYYLGLGISLFLIYSFTSIMWVYLAQKQMNSLRQILVLIPVDLILSANIRSQAKEIHSWLYS</sequence>
<accession>A0BDR0</accession>
<evidence type="ECO:0000313" key="4">
    <source>
        <dbReference type="EMBL" id="CAK56677.1"/>
    </source>
</evidence>
<protein>
    <recommendedName>
        <fullName evidence="6">Transmembrane protein</fullName>
    </recommendedName>
</protein>
<feature type="transmembrane region" description="Helical" evidence="3">
    <location>
        <begin position="263"/>
        <end position="286"/>
    </location>
</feature>
<keyword evidence="1" id="KW-0175">Coiled coil</keyword>
<feature type="region of interest" description="Disordered" evidence="2">
    <location>
        <begin position="1080"/>
        <end position="1102"/>
    </location>
</feature>
<feature type="coiled-coil region" evidence="1">
    <location>
        <begin position="1022"/>
        <end position="1052"/>
    </location>
</feature>
<dbReference type="Proteomes" id="UP000000600">
    <property type="component" value="Unassembled WGS sequence"/>
</dbReference>
<evidence type="ECO:0000256" key="3">
    <source>
        <dbReference type="SAM" id="Phobius"/>
    </source>
</evidence>
<feature type="transmembrane region" description="Helical" evidence="3">
    <location>
        <begin position="1683"/>
        <end position="1706"/>
    </location>
</feature>
<name>A0BDR0_PARTE</name>
<proteinExistence type="predicted"/>
<dbReference type="PANTHER" id="PTHR31600">
    <property type="entry name" value="TINY MACROCYSTS PROTEIN B-RELATED"/>
    <property type="match status" value="1"/>
</dbReference>
<gene>
    <name evidence="4" type="ORF">GSPATT00027707001</name>
</gene>
<feature type="transmembrane region" description="Helical" evidence="3">
    <location>
        <begin position="151"/>
        <end position="171"/>
    </location>
</feature>
<dbReference type="InParanoid" id="A0BDR0"/>
<dbReference type="InterPro" id="IPR052994">
    <property type="entry name" value="Tiny_macrocysts_regulators"/>
</dbReference>
<evidence type="ECO:0008006" key="6">
    <source>
        <dbReference type="Google" id="ProtNLM"/>
    </source>
</evidence>
<evidence type="ECO:0000313" key="5">
    <source>
        <dbReference type="Proteomes" id="UP000000600"/>
    </source>
</evidence>
<keyword evidence="3" id="KW-0812">Transmembrane</keyword>
<keyword evidence="3" id="KW-1133">Transmembrane helix</keyword>
<dbReference type="PANTHER" id="PTHR31600:SF2">
    <property type="entry name" value="GAMETE ENRICHED GENE 10 PROTEIN-RELATED"/>
    <property type="match status" value="1"/>
</dbReference>
<dbReference type="HOGENOM" id="CLU_003451_0_0_1"/>
<dbReference type="OMA" id="RCETIMD"/>